<dbReference type="PROSITE" id="PS00018">
    <property type="entry name" value="EF_HAND_1"/>
    <property type="match status" value="1"/>
</dbReference>
<dbReference type="FunFam" id="1.10.238.220:FF:000001">
    <property type="entry name" value="Serine/threonine-protein phosphatase 2A regulatory subunit B'' subunit alpha"/>
    <property type="match status" value="1"/>
</dbReference>
<evidence type="ECO:0000256" key="3">
    <source>
        <dbReference type="ARBA" id="ARBA00093310"/>
    </source>
</evidence>
<comment type="function">
    <text evidence="3">The B regulatory subunit might modulate substrate selectivity and catalytic activity, and might also direct the localization of the catalytic enzyme to a particular subcellular compartment.</text>
</comment>
<dbReference type="AlphaFoldDB" id="A0A8D2MRM7"/>
<dbReference type="Proteomes" id="UP000694413">
    <property type="component" value="Unassembled WGS sequence"/>
</dbReference>
<keyword evidence="1" id="KW-0479">Metal-binding</keyword>
<feature type="signal peptide" evidence="5">
    <location>
        <begin position="1"/>
        <end position="16"/>
    </location>
</feature>
<dbReference type="InterPro" id="IPR002048">
    <property type="entry name" value="EF_hand_dom"/>
</dbReference>
<feature type="region of interest" description="Disordered" evidence="4">
    <location>
        <begin position="630"/>
        <end position="650"/>
    </location>
</feature>
<feature type="region of interest" description="Disordered" evidence="4">
    <location>
        <begin position="527"/>
        <end position="570"/>
    </location>
</feature>
<evidence type="ECO:0000313" key="7">
    <source>
        <dbReference type="Ensembl" id="ENSZALP00000011768.1"/>
    </source>
</evidence>
<dbReference type="InterPro" id="IPR011992">
    <property type="entry name" value="EF-hand-dom_pair"/>
</dbReference>
<proteinExistence type="predicted"/>
<reference evidence="7" key="2">
    <citation type="submission" date="2025-09" db="UniProtKB">
        <authorList>
            <consortium name="Ensembl"/>
        </authorList>
    </citation>
    <scope>IDENTIFICATION</scope>
</reference>
<dbReference type="Gene3D" id="1.10.238.220">
    <property type="match status" value="1"/>
</dbReference>
<feature type="domain" description="EF-hand" evidence="6">
    <location>
        <begin position="964"/>
        <end position="999"/>
    </location>
</feature>
<dbReference type="GO" id="GO:0005509">
    <property type="term" value="F:calcium ion binding"/>
    <property type="evidence" value="ECO:0007669"/>
    <property type="project" value="InterPro"/>
</dbReference>
<keyword evidence="8" id="KW-1185">Reference proteome</keyword>
<dbReference type="Pfam" id="PF21161">
    <property type="entry name" value="P2R3B_EF-hand"/>
    <property type="match status" value="1"/>
</dbReference>
<feature type="region of interest" description="Disordered" evidence="4">
    <location>
        <begin position="426"/>
        <end position="477"/>
    </location>
</feature>
<dbReference type="CTD" id="5523"/>
<evidence type="ECO:0000259" key="6">
    <source>
        <dbReference type="PROSITE" id="PS50222"/>
    </source>
</evidence>
<dbReference type="InterPro" id="IPR048855">
    <property type="entry name" value="P2R3A_B_D_EF-hand"/>
</dbReference>
<dbReference type="PANTHER" id="PTHR14095">
    <property type="entry name" value="PHOSPHATASE 2A REGULATORY SUBUNIT-RELATED"/>
    <property type="match status" value="1"/>
</dbReference>
<feature type="compositionally biased region" description="Acidic residues" evidence="4">
    <location>
        <begin position="1103"/>
        <end position="1112"/>
    </location>
</feature>
<dbReference type="Ensembl" id="ENSZALT00000016245.1">
    <property type="protein sequence ID" value="ENSZALP00000011768.1"/>
    <property type="gene ID" value="ENSZALG00000009916.1"/>
</dbReference>
<keyword evidence="2" id="KW-0106">Calcium</keyword>
<evidence type="ECO:0000256" key="1">
    <source>
        <dbReference type="ARBA" id="ARBA00022723"/>
    </source>
</evidence>
<dbReference type="PROSITE" id="PS50222">
    <property type="entry name" value="EF_HAND_2"/>
    <property type="match status" value="1"/>
</dbReference>
<dbReference type="Gene3D" id="1.10.238.10">
    <property type="entry name" value="EF-hand"/>
    <property type="match status" value="1"/>
</dbReference>
<dbReference type="PANTHER" id="PTHR14095:SF3">
    <property type="entry name" value="SERINE_THREONINE-PROTEIN PHOSPHATASE 2A REGULATORY SUBUNIT B'' SUBUNIT ALPHA"/>
    <property type="match status" value="1"/>
</dbReference>
<reference evidence="7" key="1">
    <citation type="submission" date="2025-08" db="UniProtKB">
        <authorList>
            <consortium name="Ensembl"/>
        </authorList>
    </citation>
    <scope>IDENTIFICATION</scope>
</reference>
<feature type="compositionally biased region" description="Basic and acidic residues" evidence="4">
    <location>
        <begin position="426"/>
        <end position="438"/>
    </location>
</feature>
<evidence type="ECO:0000256" key="4">
    <source>
        <dbReference type="SAM" id="MobiDB-lite"/>
    </source>
</evidence>
<name>A0A8D2MRM7_ZONAL</name>
<dbReference type="FunFam" id="1.10.238.230:FF:000001">
    <property type="entry name" value="Serine/threonine-protein phosphatase 2A regulatory subunit B'' subunit beta"/>
    <property type="match status" value="1"/>
</dbReference>
<dbReference type="KEGG" id="zab:102062128"/>
<feature type="chain" id="PRO_5034735558" description="EF-hand domain-containing protein" evidence="5">
    <location>
        <begin position="17"/>
        <end position="1131"/>
    </location>
</feature>
<feature type="compositionally biased region" description="Low complexity" evidence="4">
    <location>
        <begin position="452"/>
        <end position="466"/>
    </location>
</feature>
<feature type="region of interest" description="Disordered" evidence="4">
    <location>
        <begin position="379"/>
        <end position="413"/>
    </location>
</feature>
<dbReference type="Gene3D" id="1.10.238.230">
    <property type="match status" value="1"/>
</dbReference>
<evidence type="ECO:0000256" key="5">
    <source>
        <dbReference type="SAM" id="SignalP"/>
    </source>
</evidence>
<evidence type="ECO:0000313" key="8">
    <source>
        <dbReference type="Proteomes" id="UP000694413"/>
    </source>
</evidence>
<sequence>MVSFAASLPSVVCAMAASYRLMVTSVNCYSSVLVEQHSQHTVHYCTGSCQLLRQGLTCMVAHHSVCAELSVQDANLDQKIPVPENGLALAGNEDYHQILPNNPRIKKGFSVQASSSLKDITGEAINLASGKIKEFSFEKLKNSSSHVAYRKGRKVRSESFSRRSFDFDLIYGHFNNDENCPPCGFLQSPSPGEKWQESSDAPEVTISPVVPFCPHSFPEENIITQILEKHKLDGSSGGDIKVCLDILLKCSEDLKKCTDIIKHCIKKKSADVVGGGSSNDPLANSERIYMNLMTRFSSYLKKLPFELRTAGQREASDWAELMNCFHGLQQTPFPPVFGDEQPPRYEDIIQLPSSSAVPLALPGQGEVTSTSQSIQTGSVSFSCSSLPAGPAESRAVKDALPQAPAPSPCDGPAATEALYIEEECDGDRTAGTESKAEQRGGWQSLEHSYQRAAASDPAADAKAQQARVGDAPGQTAPLKPVSEPVLGAAQAAVPKGAQTCSRVDKEEIDKLLLDLENFSQKMQNTLREPCGKEGEPASLQVPGRQGRQAPPLPLEPKSKPADPPSSLSKIMETNGHKMEEDDKALLLRILGSIEDFAQELVEFQTGKGSLSKEREVMQILQETLATPSQSLLAGQKSHAGAASRDSVPASIQQAPEVIKVQSKQEKKAGTPSPAPLQPVVSTCTPLPVNKASSSTPVPINIPRFYFPKGLPNVCTNHEEIIARIEEAFAEFEDGKANICEMGKIAKICGCPLYWKAPLFYASGGERTGRVSVHSFVSMWRKILRSCHDDASRFTSLLAKPGCDCLQQEDFIPLLQDVVETHPGLTFLKDAPEFHSRYITTVIQRIFYTVNRSWSGKITLTELRKSNFLQTLALLEEEDDINQITDYFSYEHFYVIYCKFWELDTDHDLYISQKDLARYSDQALSNRIIERIFSGAVVRGTEVQKEGRMSYADFVWLLISEEDKRSATSIEYWFRCMDLDGDGVLSMYELEFFYEEQCERMEVMGIEPLPFQDLLCQMLDLVKPEREGRVTLRDLKRCRMAHVFFNTFFNLEKYLDNEQRDPFAVQKDMDSDSPEPSDWDRYAAEEYEILVAEESGNEQLQEGSCEDDYDTDEVLPPPETGEKSDKLIISDL</sequence>
<accession>A0A8D2MRM7</accession>
<dbReference type="InterPro" id="IPR041534">
    <property type="entry name" value="EF-hand_13"/>
</dbReference>
<keyword evidence="5" id="KW-0732">Signal</keyword>
<dbReference type="OrthoDB" id="5586at2759"/>
<dbReference type="GO" id="GO:0000159">
    <property type="term" value="C:protein phosphatase type 2A complex"/>
    <property type="evidence" value="ECO:0007669"/>
    <property type="project" value="TreeGrafter"/>
</dbReference>
<feature type="region of interest" description="Disordered" evidence="4">
    <location>
        <begin position="1092"/>
        <end position="1131"/>
    </location>
</feature>
<dbReference type="Pfam" id="PF17958">
    <property type="entry name" value="EF-hand_13"/>
    <property type="match status" value="1"/>
</dbReference>
<organism evidence="7 8">
    <name type="scientific">Zonotrichia albicollis</name>
    <name type="common">White-throated sparrow</name>
    <name type="synonym">Fringilla albicollis</name>
    <dbReference type="NCBI Taxonomy" id="44394"/>
    <lineage>
        <taxon>Eukaryota</taxon>
        <taxon>Metazoa</taxon>
        <taxon>Chordata</taxon>
        <taxon>Craniata</taxon>
        <taxon>Vertebrata</taxon>
        <taxon>Euteleostomi</taxon>
        <taxon>Archelosauria</taxon>
        <taxon>Archosauria</taxon>
        <taxon>Dinosauria</taxon>
        <taxon>Saurischia</taxon>
        <taxon>Theropoda</taxon>
        <taxon>Coelurosauria</taxon>
        <taxon>Aves</taxon>
        <taxon>Neognathae</taxon>
        <taxon>Neoaves</taxon>
        <taxon>Telluraves</taxon>
        <taxon>Australaves</taxon>
        <taxon>Passeriformes</taxon>
        <taxon>Passerellidae</taxon>
        <taxon>Zonotrichia</taxon>
    </lineage>
</organism>
<evidence type="ECO:0000256" key="2">
    <source>
        <dbReference type="ARBA" id="ARBA00022837"/>
    </source>
</evidence>
<feature type="compositionally biased region" description="Basic and acidic residues" evidence="4">
    <location>
        <begin position="1119"/>
        <end position="1131"/>
    </location>
</feature>
<dbReference type="SUPFAM" id="SSF47473">
    <property type="entry name" value="EF-hand"/>
    <property type="match status" value="2"/>
</dbReference>
<dbReference type="InterPro" id="IPR018247">
    <property type="entry name" value="EF_Hand_1_Ca_BS"/>
</dbReference>
<dbReference type="FunFam" id="1.10.238.10:FF:000628">
    <property type="entry name" value="Serine/threonine-protein phosphatase 2A regulatory subunit B'' subunit beta"/>
    <property type="match status" value="1"/>
</dbReference>
<gene>
    <name evidence="7" type="primary">LOC102062128</name>
</gene>
<dbReference type="GO" id="GO:0019888">
    <property type="term" value="F:protein phosphatase regulator activity"/>
    <property type="evidence" value="ECO:0007669"/>
    <property type="project" value="TreeGrafter"/>
</dbReference>
<dbReference type="Pfam" id="PF13499">
    <property type="entry name" value="EF-hand_7"/>
    <property type="match status" value="1"/>
</dbReference>
<protein>
    <recommendedName>
        <fullName evidence="6">EF-hand domain-containing protein</fullName>
    </recommendedName>
</protein>